<organism evidence="8 9">
    <name type="scientific">Glutamicibacter protophormiae</name>
    <name type="common">Brevibacterium protophormiae</name>
    <dbReference type="NCBI Taxonomy" id="37930"/>
    <lineage>
        <taxon>Bacteria</taxon>
        <taxon>Bacillati</taxon>
        <taxon>Actinomycetota</taxon>
        <taxon>Actinomycetes</taxon>
        <taxon>Micrococcales</taxon>
        <taxon>Micrococcaceae</taxon>
        <taxon>Glutamicibacter</taxon>
    </lineage>
</organism>
<evidence type="ECO:0000313" key="9">
    <source>
        <dbReference type="Proteomes" id="UP001195422"/>
    </source>
</evidence>
<gene>
    <name evidence="8" type="ORF">JOF39_001277</name>
</gene>
<dbReference type="EMBL" id="JAGIOJ010000001">
    <property type="protein sequence ID" value="MBP2398196.1"/>
    <property type="molecule type" value="Genomic_DNA"/>
</dbReference>
<comment type="caution">
    <text evidence="8">The sequence shown here is derived from an EMBL/GenBank/DDBJ whole genome shotgun (WGS) entry which is preliminary data.</text>
</comment>
<evidence type="ECO:0000256" key="1">
    <source>
        <dbReference type="ARBA" id="ARBA00010688"/>
    </source>
</evidence>
<evidence type="ECO:0000259" key="7">
    <source>
        <dbReference type="Pfam" id="PF00294"/>
    </source>
</evidence>
<dbReference type="InterPro" id="IPR002173">
    <property type="entry name" value="Carboh/pur_kinase_PfkB_CS"/>
</dbReference>
<evidence type="ECO:0000313" key="8">
    <source>
        <dbReference type="EMBL" id="MBP2398196.1"/>
    </source>
</evidence>
<keyword evidence="2 6" id="KW-0808">Transferase</keyword>
<proteinExistence type="inferred from homology"/>
<dbReference type="CDD" id="cd01164">
    <property type="entry name" value="FruK_PfkB_like"/>
    <property type="match status" value="1"/>
</dbReference>
<dbReference type="RefSeq" id="WP_188949593.1">
    <property type="nucleotide sequence ID" value="NZ_BMPH01000016.1"/>
</dbReference>
<comment type="similarity">
    <text evidence="1">Belongs to the carbohydrate kinase PfkB family.</text>
</comment>
<keyword evidence="4" id="KW-0418">Kinase</keyword>
<dbReference type="PANTHER" id="PTHR46566:SF5">
    <property type="entry name" value="1-PHOSPHOFRUCTOKINASE"/>
    <property type="match status" value="1"/>
</dbReference>
<dbReference type="InterPro" id="IPR011611">
    <property type="entry name" value="PfkB_dom"/>
</dbReference>
<keyword evidence="9" id="KW-1185">Reference proteome</keyword>
<dbReference type="InterPro" id="IPR017583">
    <property type="entry name" value="Tagatose/fructose_Pkinase"/>
</dbReference>
<dbReference type="Pfam" id="PF00294">
    <property type="entry name" value="PfkB"/>
    <property type="match status" value="1"/>
</dbReference>
<keyword evidence="5" id="KW-0067">ATP-binding</keyword>
<dbReference type="EC" id="2.7.1.56" evidence="8"/>
<sequence>MIVTLTCNPALDKTIELESALVPGAVQRAESSHLQAAGKGVNVTRAITASGGQSLALLPGDAADPLVMALAADQLPHRALPIAAPLRTNITLVDRQGTTTKINEPGPVLGAATLAQLELLIIQELAATRATWLVLAGSLPPGVPEDYYATLTARLRERLGSSCPKIAVDTSGAPLRQLFAHGPQHVPDLLKPNGEELAELAGSTLTEEELEASPQLTARTSATLLERGAGAVLATLGAAGAVLSTPDGAWHGIHDPVTVRSTVGAGDSSLAGYLLADTAGADPAQKLRLAIAYGTAAASLPGSTIPTRHDLRTDAVAVTDLTPRQGSQP</sequence>
<keyword evidence="3" id="KW-0547">Nucleotide-binding</keyword>
<protein>
    <submittedName>
        <fullName evidence="8">1-phosphofructokinase</fullName>
        <ecNumber evidence="8">2.7.1.56</ecNumber>
    </submittedName>
</protein>
<dbReference type="Gene3D" id="3.40.1190.20">
    <property type="match status" value="1"/>
</dbReference>
<evidence type="ECO:0000256" key="5">
    <source>
        <dbReference type="ARBA" id="ARBA00022840"/>
    </source>
</evidence>
<dbReference type="GO" id="GO:0008662">
    <property type="term" value="F:1-phosphofructokinase activity"/>
    <property type="evidence" value="ECO:0007669"/>
    <property type="project" value="UniProtKB-EC"/>
</dbReference>
<evidence type="ECO:0000256" key="4">
    <source>
        <dbReference type="ARBA" id="ARBA00022777"/>
    </source>
</evidence>
<feature type="domain" description="Carbohydrate kinase PfkB" evidence="7">
    <location>
        <begin position="21"/>
        <end position="306"/>
    </location>
</feature>
<dbReference type="InterPro" id="IPR029056">
    <property type="entry name" value="Ribokinase-like"/>
</dbReference>
<dbReference type="PIRSF" id="PIRSF000535">
    <property type="entry name" value="1PFK/6PFK/LacC"/>
    <property type="match status" value="1"/>
</dbReference>
<evidence type="ECO:0000256" key="3">
    <source>
        <dbReference type="ARBA" id="ARBA00022741"/>
    </source>
</evidence>
<accession>A0ABS4XNV7</accession>
<evidence type="ECO:0000256" key="6">
    <source>
        <dbReference type="PIRNR" id="PIRNR000535"/>
    </source>
</evidence>
<evidence type="ECO:0000256" key="2">
    <source>
        <dbReference type="ARBA" id="ARBA00022679"/>
    </source>
</evidence>
<dbReference type="Proteomes" id="UP001195422">
    <property type="component" value="Unassembled WGS sequence"/>
</dbReference>
<dbReference type="SUPFAM" id="SSF53613">
    <property type="entry name" value="Ribokinase-like"/>
    <property type="match status" value="1"/>
</dbReference>
<dbReference type="NCBIfam" id="TIGR03168">
    <property type="entry name" value="1-PFK"/>
    <property type="match status" value="1"/>
</dbReference>
<dbReference type="PROSITE" id="PS00584">
    <property type="entry name" value="PFKB_KINASES_2"/>
    <property type="match status" value="1"/>
</dbReference>
<dbReference type="PANTHER" id="PTHR46566">
    <property type="entry name" value="1-PHOSPHOFRUCTOKINASE-RELATED"/>
    <property type="match status" value="1"/>
</dbReference>
<name>A0ABS4XNV7_GLUPR</name>
<reference evidence="8 9" key="1">
    <citation type="submission" date="2021-03" db="EMBL/GenBank/DDBJ databases">
        <title>Sequencing the genomes of 1000 actinobacteria strains.</title>
        <authorList>
            <person name="Klenk H.-P."/>
        </authorList>
    </citation>
    <scope>NUCLEOTIDE SEQUENCE [LARGE SCALE GENOMIC DNA]</scope>
    <source>
        <strain evidence="8 9">DSM 20168</strain>
    </source>
</reference>